<feature type="binding site" description="axial binding residue" evidence="7">
    <location>
        <position position="461"/>
    </location>
    <ligand>
        <name>heme</name>
        <dbReference type="ChEBI" id="CHEBI:30413"/>
    </ligand>
    <ligandPart>
        <name>Fe</name>
        <dbReference type="ChEBI" id="CHEBI:18248"/>
    </ligandPart>
</feature>
<comment type="cofactor">
    <cofactor evidence="1 7">
        <name>heme</name>
        <dbReference type="ChEBI" id="CHEBI:30413"/>
    </cofactor>
</comment>
<dbReference type="InterPro" id="IPR002401">
    <property type="entry name" value="Cyt_P450_E_grp-I"/>
</dbReference>
<accession>A0A6A1UZ61</accession>
<dbReference type="PANTHER" id="PTHR24298">
    <property type="entry name" value="FLAVONOID 3'-MONOOXYGENASE-RELATED"/>
    <property type="match status" value="1"/>
</dbReference>
<keyword evidence="5 9" id="KW-1133">Transmembrane helix</keyword>
<dbReference type="AlphaFoldDB" id="A0A6A1UZ61"/>
<dbReference type="PROSITE" id="PS00086">
    <property type="entry name" value="CYTOCHROME_P450"/>
    <property type="match status" value="1"/>
</dbReference>
<feature type="transmembrane region" description="Helical" evidence="9">
    <location>
        <begin position="14"/>
        <end position="32"/>
    </location>
</feature>
<comment type="similarity">
    <text evidence="8">Belongs to the cytochrome P450 family.</text>
</comment>
<keyword evidence="6 9" id="KW-0472">Membrane</keyword>
<keyword evidence="7 8" id="KW-0408">Iron</keyword>
<gene>
    <name evidence="10" type="ORF">CJ030_MR7G017847</name>
</gene>
<dbReference type="PRINTS" id="PR00463">
    <property type="entry name" value="EP450I"/>
</dbReference>
<keyword evidence="11" id="KW-1185">Reference proteome</keyword>
<dbReference type="InterPro" id="IPR017972">
    <property type="entry name" value="Cyt_P450_CS"/>
</dbReference>
<keyword evidence="3 9" id="KW-0812">Transmembrane</keyword>
<dbReference type="Proteomes" id="UP000516437">
    <property type="component" value="Chromosome 7"/>
</dbReference>
<keyword evidence="8" id="KW-0560">Oxidoreductase</keyword>
<keyword evidence="8" id="KW-0503">Monooxygenase</keyword>
<organism evidence="10 11">
    <name type="scientific">Morella rubra</name>
    <name type="common">Chinese bayberry</name>
    <dbReference type="NCBI Taxonomy" id="262757"/>
    <lineage>
        <taxon>Eukaryota</taxon>
        <taxon>Viridiplantae</taxon>
        <taxon>Streptophyta</taxon>
        <taxon>Embryophyta</taxon>
        <taxon>Tracheophyta</taxon>
        <taxon>Spermatophyta</taxon>
        <taxon>Magnoliopsida</taxon>
        <taxon>eudicotyledons</taxon>
        <taxon>Gunneridae</taxon>
        <taxon>Pentapetalae</taxon>
        <taxon>rosids</taxon>
        <taxon>fabids</taxon>
        <taxon>Fagales</taxon>
        <taxon>Myricaceae</taxon>
        <taxon>Morella</taxon>
    </lineage>
</organism>
<evidence type="ECO:0000256" key="2">
    <source>
        <dbReference type="ARBA" id="ARBA00004167"/>
    </source>
</evidence>
<dbReference type="GO" id="GO:0016020">
    <property type="term" value="C:membrane"/>
    <property type="evidence" value="ECO:0007669"/>
    <property type="project" value="UniProtKB-SubCell"/>
</dbReference>
<evidence type="ECO:0000313" key="10">
    <source>
        <dbReference type="EMBL" id="KAB1205675.1"/>
    </source>
</evidence>
<dbReference type="GO" id="GO:0016709">
    <property type="term" value="F:oxidoreductase activity, acting on paired donors, with incorporation or reduction of molecular oxygen, NAD(P)H as one donor, and incorporation of one atom of oxygen"/>
    <property type="evidence" value="ECO:0007669"/>
    <property type="project" value="TreeGrafter"/>
</dbReference>
<evidence type="ECO:0000256" key="8">
    <source>
        <dbReference type="RuleBase" id="RU000461"/>
    </source>
</evidence>
<evidence type="ECO:0000256" key="5">
    <source>
        <dbReference type="ARBA" id="ARBA00022989"/>
    </source>
</evidence>
<dbReference type="PRINTS" id="PR00385">
    <property type="entry name" value="P450"/>
</dbReference>
<evidence type="ECO:0000256" key="1">
    <source>
        <dbReference type="ARBA" id="ARBA00001971"/>
    </source>
</evidence>
<dbReference type="GO" id="GO:0020037">
    <property type="term" value="F:heme binding"/>
    <property type="evidence" value="ECO:0007669"/>
    <property type="project" value="InterPro"/>
</dbReference>
<evidence type="ECO:0000256" key="4">
    <source>
        <dbReference type="ARBA" id="ARBA00022723"/>
    </source>
</evidence>
<reference evidence="10 11" key="1">
    <citation type="journal article" date="2019" name="Plant Biotechnol. J.">
        <title>The red bayberry genome and genetic basis of sex determination.</title>
        <authorList>
            <person name="Jia H.M."/>
            <person name="Jia H.J."/>
            <person name="Cai Q.L."/>
            <person name="Wang Y."/>
            <person name="Zhao H.B."/>
            <person name="Yang W.F."/>
            <person name="Wang G.Y."/>
            <person name="Li Y.H."/>
            <person name="Zhan D.L."/>
            <person name="Shen Y.T."/>
            <person name="Niu Q.F."/>
            <person name="Chang L."/>
            <person name="Qiu J."/>
            <person name="Zhao L."/>
            <person name="Xie H.B."/>
            <person name="Fu W.Y."/>
            <person name="Jin J."/>
            <person name="Li X.W."/>
            <person name="Jiao Y."/>
            <person name="Zhou C.C."/>
            <person name="Tu T."/>
            <person name="Chai C.Y."/>
            <person name="Gao J.L."/>
            <person name="Fan L.J."/>
            <person name="van de Weg E."/>
            <person name="Wang J.Y."/>
            <person name="Gao Z.S."/>
        </authorList>
    </citation>
    <scope>NUCLEOTIDE SEQUENCE [LARGE SCALE GENOMIC DNA]</scope>
    <source>
        <tissue evidence="10">Leaves</tissue>
    </source>
</reference>
<keyword evidence="7 8" id="KW-0349">Heme</keyword>
<evidence type="ECO:0000256" key="9">
    <source>
        <dbReference type="SAM" id="Phobius"/>
    </source>
</evidence>
<keyword evidence="4 7" id="KW-0479">Metal-binding</keyword>
<dbReference type="PANTHER" id="PTHR24298:SF204">
    <property type="entry name" value="CYTOCHROME P450, FAMILY 712, SUBFAMILY A, POLYPEPTIDE 1"/>
    <property type="match status" value="1"/>
</dbReference>
<sequence>MAATGTTGGDMVDYVLLFFIWVVSYLVVRLLIKTYTNSRTTNRKPPSPLSLPIIGHLHLIGSKLPVSFQNLARRYGPLMRIRIGGTTFVVASGAAAVKEMFKTQDINFASRFEFGPSDYNMYKGAGFISGPNNTYWRFMKKLCMTKLFAGPQLERFNQIREQELENLLKSLLKSSGEGEASDLSTELTALTNNLLCRMALSKKCSENAGGATELRKLIVEIMQLGAKLSLNEILGPLKKFDLFGHGRKLSEAIWRYDQFFEEMMKEYEDLIVDGQAKEGADLMSIVLETYKDPTAEVKLTRNQIKFFFMELYMASIDTLSAAIQSAMAELINHPQVFMKLREEIEIVVGSSRLVKESDVPNLPYLQAVVKESLRLHSPGAVIHRECTQDCKILGFDVKANTKILVNAYTVMRDPDHWQDPEEFVPERFLVSSSDKLGKRQIIDMKEHEFHYLPFGGGRRGCFGETHALRVTHATIGALTQCFDWKVKGGGKIDINIGSGFSGAMALPLVCYPVARFDPF</sequence>
<dbReference type="SUPFAM" id="SSF48264">
    <property type="entry name" value="Cytochrome P450"/>
    <property type="match status" value="1"/>
</dbReference>
<comment type="subcellular location">
    <subcellularLocation>
        <location evidence="2">Membrane</location>
        <topology evidence="2">Single-pass membrane protein</topology>
    </subcellularLocation>
</comment>
<comment type="caution">
    <text evidence="10">The sequence shown here is derived from an EMBL/GenBank/DDBJ whole genome shotgun (WGS) entry which is preliminary data.</text>
</comment>
<evidence type="ECO:0000313" key="11">
    <source>
        <dbReference type="Proteomes" id="UP000516437"/>
    </source>
</evidence>
<dbReference type="EMBL" id="RXIC02000025">
    <property type="protein sequence ID" value="KAB1205675.1"/>
    <property type="molecule type" value="Genomic_DNA"/>
</dbReference>
<dbReference type="InterPro" id="IPR001128">
    <property type="entry name" value="Cyt_P450"/>
</dbReference>
<dbReference type="GO" id="GO:0005506">
    <property type="term" value="F:iron ion binding"/>
    <property type="evidence" value="ECO:0007669"/>
    <property type="project" value="InterPro"/>
</dbReference>
<proteinExistence type="inferred from homology"/>
<evidence type="ECO:0000256" key="6">
    <source>
        <dbReference type="ARBA" id="ARBA00023136"/>
    </source>
</evidence>
<dbReference type="Gene3D" id="1.10.630.10">
    <property type="entry name" value="Cytochrome P450"/>
    <property type="match status" value="1"/>
</dbReference>
<dbReference type="InterPro" id="IPR051103">
    <property type="entry name" value="Plant_metabolite_P450s"/>
</dbReference>
<protein>
    <submittedName>
        <fullName evidence="10">Cytochrome P450 93A1</fullName>
    </submittedName>
</protein>
<name>A0A6A1UZ61_9ROSI</name>
<dbReference type="Pfam" id="PF00067">
    <property type="entry name" value="p450"/>
    <property type="match status" value="1"/>
</dbReference>
<dbReference type="OrthoDB" id="1103324at2759"/>
<dbReference type="InterPro" id="IPR036396">
    <property type="entry name" value="Cyt_P450_sf"/>
</dbReference>
<evidence type="ECO:0000256" key="7">
    <source>
        <dbReference type="PIRSR" id="PIRSR602401-1"/>
    </source>
</evidence>
<evidence type="ECO:0000256" key="3">
    <source>
        <dbReference type="ARBA" id="ARBA00022692"/>
    </source>
</evidence>